<evidence type="ECO:0000313" key="1">
    <source>
        <dbReference type="EMBL" id="GAA4037553.1"/>
    </source>
</evidence>
<name>A0ABP7U7T1_9BACT</name>
<dbReference type="Proteomes" id="UP001501469">
    <property type="component" value="Unassembled WGS sequence"/>
</dbReference>
<sequence length="117" mass="13239">MKFFLVFVVIAGIFLWLAPKLISGIGYLLSPPYVAVEKQTELAGKVTVYSANRRKYLYSLEGRRETFDFDSFQNEGLWEGGRLGTYLESGDVVQKKANSDTLRVTRNGQHSSWTIVP</sequence>
<gene>
    <name evidence="1" type="ORF">GCM10022409_23290</name>
</gene>
<evidence type="ECO:0000313" key="2">
    <source>
        <dbReference type="Proteomes" id="UP001501469"/>
    </source>
</evidence>
<comment type="caution">
    <text evidence="1">The sequence shown here is derived from an EMBL/GenBank/DDBJ whole genome shotgun (WGS) entry which is preliminary data.</text>
</comment>
<protein>
    <submittedName>
        <fullName evidence="1">Uncharacterized protein</fullName>
    </submittedName>
</protein>
<accession>A0ABP7U7T1</accession>
<dbReference type="RefSeq" id="WP_345054444.1">
    <property type="nucleotide sequence ID" value="NZ_BAABDK010000017.1"/>
</dbReference>
<keyword evidence="2" id="KW-1185">Reference proteome</keyword>
<dbReference type="EMBL" id="BAABDK010000017">
    <property type="protein sequence ID" value="GAA4037553.1"/>
    <property type="molecule type" value="Genomic_DNA"/>
</dbReference>
<reference evidence="2" key="1">
    <citation type="journal article" date="2019" name="Int. J. Syst. Evol. Microbiol.">
        <title>The Global Catalogue of Microorganisms (GCM) 10K type strain sequencing project: providing services to taxonomists for standard genome sequencing and annotation.</title>
        <authorList>
            <consortium name="The Broad Institute Genomics Platform"/>
            <consortium name="The Broad Institute Genome Sequencing Center for Infectious Disease"/>
            <person name="Wu L."/>
            <person name="Ma J."/>
        </authorList>
    </citation>
    <scope>NUCLEOTIDE SEQUENCE [LARGE SCALE GENOMIC DNA]</scope>
    <source>
        <strain evidence="2">JCM 17225</strain>
    </source>
</reference>
<proteinExistence type="predicted"/>
<organism evidence="1 2">
    <name type="scientific">Hymenobacter glaciei</name>
    <dbReference type="NCBI Taxonomy" id="877209"/>
    <lineage>
        <taxon>Bacteria</taxon>
        <taxon>Pseudomonadati</taxon>
        <taxon>Bacteroidota</taxon>
        <taxon>Cytophagia</taxon>
        <taxon>Cytophagales</taxon>
        <taxon>Hymenobacteraceae</taxon>
        <taxon>Hymenobacter</taxon>
    </lineage>
</organism>